<evidence type="ECO:0000313" key="2">
    <source>
        <dbReference type="EMBL" id="PIU02283.1"/>
    </source>
</evidence>
<sequence length="102" mass="11247">MKKVNIILILAQLGVMAATWRLLPPQLPLFYNRPWGEDQLTIPLGLLLLPGLSLLVLISNFFFLTLVPEANKLPAQILNSASAVFALICLLTLTKIILLVTL</sequence>
<keyword evidence="1" id="KW-1133">Transmembrane helix</keyword>
<feature type="transmembrane region" description="Helical" evidence="1">
    <location>
        <begin position="41"/>
        <end position="65"/>
    </location>
</feature>
<evidence type="ECO:0000313" key="3">
    <source>
        <dbReference type="Proteomes" id="UP000231214"/>
    </source>
</evidence>
<protein>
    <recommendedName>
        <fullName evidence="4">DUF1648 domain-containing protein</fullName>
    </recommendedName>
</protein>
<evidence type="ECO:0000256" key="1">
    <source>
        <dbReference type="SAM" id="Phobius"/>
    </source>
</evidence>
<name>A0A2M6XB48_9BACT</name>
<comment type="caution">
    <text evidence="2">The sequence shown here is derived from an EMBL/GenBank/DDBJ whole genome shotgun (WGS) entry which is preliminary data.</text>
</comment>
<accession>A0A2M6XB48</accession>
<gene>
    <name evidence="2" type="ORF">COT66_01085</name>
</gene>
<feature type="transmembrane region" description="Helical" evidence="1">
    <location>
        <begin position="77"/>
        <end position="100"/>
    </location>
</feature>
<evidence type="ECO:0008006" key="4">
    <source>
        <dbReference type="Google" id="ProtNLM"/>
    </source>
</evidence>
<organism evidence="2 3">
    <name type="scientific">Candidatus Shapirobacteria bacterium CG09_land_8_20_14_0_10_49_15</name>
    <dbReference type="NCBI Taxonomy" id="1974482"/>
    <lineage>
        <taxon>Bacteria</taxon>
        <taxon>Candidatus Shapironibacteriota</taxon>
    </lineage>
</organism>
<dbReference type="EMBL" id="PEZK01000019">
    <property type="protein sequence ID" value="PIU02283.1"/>
    <property type="molecule type" value="Genomic_DNA"/>
</dbReference>
<keyword evidence="1" id="KW-0812">Transmembrane</keyword>
<dbReference type="AlphaFoldDB" id="A0A2M6XB48"/>
<reference evidence="3" key="1">
    <citation type="submission" date="2017-09" db="EMBL/GenBank/DDBJ databases">
        <title>Depth-based differentiation of microbial function through sediment-hosted aquifers and enrichment of novel symbionts in the deep terrestrial subsurface.</title>
        <authorList>
            <person name="Probst A.J."/>
            <person name="Ladd B."/>
            <person name="Jarett J.K."/>
            <person name="Geller-Mcgrath D.E."/>
            <person name="Sieber C.M.K."/>
            <person name="Emerson J.B."/>
            <person name="Anantharaman K."/>
            <person name="Thomas B.C."/>
            <person name="Malmstrom R."/>
            <person name="Stieglmeier M."/>
            <person name="Klingl A."/>
            <person name="Woyke T."/>
            <person name="Ryan C.M."/>
            <person name="Banfield J.F."/>
        </authorList>
    </citation>
    <scope>NUCLEOTIDE SEQUENCE [LARGE SCALE GENOMIC DNA]</scope>
</reference>
<proteinExistence type="predicted"/>
<keyword evidence="1" id="KW-0472">Membrane</keyword>
<dbReference type="Proteomes" id="UP000231214">
    <property type="component" value="Unassembled WGS sequence"/>
</dbReference>